<evidence type="ECO:0000313" key="4">
    <source>
        <dbReference type="Proteomes" id="UP001187471"/>
    </source>
</evidence>
<proteinExistence type="predicted"/>
<feature type="coiled-coil region" evidence="1">
    <location>
        <begin position="62"/>
        <end position="89"/>
    </location>
</feature>
<keyword evidence="1" id="KW-0175">Coiled coil</keyword>
<dbReference type="EMBL" id="JAVXUO010002412">
    <property type="protein sequence ID" value="KAK2973494.1"/>
    <property type="molecule type" value="Genomic_DNA"/>
</dbReference>
<gene>
    <name evidence="3" type="ORF">RJ640_020156</name>
</gene>
<reference evidence="3" key="1">
    <citation type="submission" date="2022-12" db="EMBL/GenBank/DDBJ databases">
        <title>Draft genome assemblies for two species of Escallonia (Escalloniales).</title>
        <authorList>
            <person name="Chanderbali A."/>
            <person name="Dervinis C."/>
            <person name="Anghel I."/>
            <person name="Soltis D."/>
            <person name="Soltis P."/>
            <person name="Zapata F."/>
        </authorList>
    </citation>
    <scope>NUCLEOTIDE SEQUENCE</scope>
    <source>
        <strain evidence="3">UCBG92.1500</strain>
        <tissue evidence="3">Leaf</tissue>
    </source>
</reference>
<feature type="region of interest" description="Disordered" evidence="2">
    <location>
        <begin position="1"/>
        <end position="49"/>
    </location>
</feature>
<evidence type="ECO:0000256" key="2">
    <source>
        <dbReference type="SAM" id="MobiDB-lite"/>
    </source>
</evidence>
<accession>A0AA88QX23</accession>
<organism evidence="3 4">
    <name type="scientific">Escallonia rubra</name>
    <dbReference type="NCBI Taxonomy" id="112253"/>
    <lineage>
        <taxon>Eukaryota</taxon>
        <taxon>Viridiplantae</taxon>
        <taxon>Streptophyta</taxon>
        <taxon>Embryophyta</taxon>
        <taxon>Tracheophyta</taxon>
        <taxon>Spermatophyta</taxon>
        <taxon>Magnoliopsida</taxon>
        <taxon>eudicotyledons</taxon>
        <taxon>Gunneridae</taxon>
        <taxon>Pentapetalae</taxon>
        <taxon>asterids</taxon>
        <taxon>campanulids</taxon>
        <taxon>Escalloniales</taxon>
        <taxon>Escalloniaceae</taxon>
        <taxon>Escallonia</taxon>
    </lineage>
</organism>
<keyword evidence="4" id="KW-1185">Reference proteome</keyword>
<comment type="caution">
    <text evidence="3">The sequence shown here is derived from an EMBL/GenBank/DDBJ whole genome shotgun (WGS) entry which is preliminary data.</text>
</comment>
<sequence length="288" mass="31888">MAHMGGTGDPNCQVLSQPSLSPLSNSNPRNMCYGRQRPQSEDEPTPPSRRRLLGLAFENAVAQLYRIRLAEAEARLQRARAREAEINRLIKELRRFVSVMEILDAYLNRCLVEHQQELDRLTSLLKSLCGDQVCASLSDADLFSSKYYCCSVDIDFRCFSTCTKSKFPRDVPEEAATALPQLLLLCSLPLGDAAELPHQPPQLFVHCSLPVGDSAKLPHRPPAVTESPAIGSKIGRIATDLLELGSKLSITLGSSEDLIPNHKDFGVGYGDTMHCLVMESQYFVHGHR</sequence>
<evidence type="ECO:0000256" key="1">
    <source>
        <dbReference type="SAM" id="Coils"/>
    </source>
</evidence>
<name>A0AA88QX23_9ASTE</name>
<protein>
    <submittedName>
        <fullName evidence="3">Uncharacterized protein</fullName>
    </submittedName>
</protein>
<feature type="compositionally biased region" description="Low complexity" evidence="2">
    <location>
        <begin position="15"/>
        <end position="30"/>
    </location>
</feature>
<evidence type="ECO:0000313" key="3">
    <source>
        <dbReference type="EMBL" id="KAK2973494.1"/>
    </source>
</evidence>
<dbReference type="Proteomes" id="UP001187471">
    <property type="component" value="Unassembled WGS sequence"/>
</dbReference>
<dbReference type="AlphaFoldDB" id="A0AA88QX23"/>